<reference evidence="1 2" key="1">
    <citation type="submission" date="2015-12" db="EMBL/GenBank/DDBJ databases">
        <title>Draft genome sequence of Acidibacillus ferrooxidans ITV001, isolated from a chalcopyrite acid mine drainage site in Brazil.</title>
        <authorList>
            <person name="Dall'Agnol H."/>
            <person name="Nancucheo I."/>
            <person name="Johnson B."/>
            <person name="Oliveira R."/>
            <person name="Leite L."/>
            <person name="Pylro V."/>
            <person name="Nunes G.L."/>
            <person name="Tzotzos G."/>
            <person name="Fernandes G.R."/>
            <person name="Dutra J."/>
            <person name="Orellana S.C."/>
            <person name="Oliveira G."/>
        </authorList>
    </citation>
    <scope>NUCLEOTIDE SEQUENCE [LARGE SCALE GENOMIC DNA]</scope>
    <source>
        <strain evidence="2">ITV01</strain>
    </source>
</reference>
<dbReference type="Proteomes" id="UP000053557">
    <property type="component" value="Unassembled WGS sequence"/>
</dbReference>
<dbReference type="SUPFAM" id="SSF48576">
    <property type="entry name" value="Terpenoid synthases"/>
    <property type="match status" value="1"/>
</dbReference>
<name>A0A101XTA6_9BACL</name>
<comment type="caution">
    <text evidence="1">The sequence shown here is derived from an EMBL/GenBank/DDBJ whole genome shotgun (WGS) entry which is preliminary data.</text>
</comment>
<dbReference type="InterPro" id="IPR008949">
    <property type="entry name" value="Isoprenoid_synthase_dom_sf"/>
</dbReference>
<evidence type="ECO:0008006" key="3">
    <source>
        <dbReference type="Google" id="ProtNLM"/>
    </source>
</evidence>
<evidence type="ECO:0000313" key="2">
    <source>
        <dbReference type="Proteomes" id="UP000053557"/>
    </source>
</evidence>
<dbReference type="Gene3D" id="1.10.600.10">
    <property type="entry name" value="Farnesyl Diphosphate Synthase"/>
    <property type="match status" value="1"/>
</dbReference>
<keyword evidence="2" id="KW-1185">Reference proteome</keyword>
<accession>A0A101XTA6</accession>
<gene>
    <name evidence="1" type="ORF">ATW55_12395</name>
</gene>
<dbReference type="RefSeq" id="WP_067711562.1">
    <property type="nucleotide sequence ID" value="NZ_LPVJ01000006.1"/>
</dbReference>
<evidence type="ECO:0000313" key="1">
    <source>
        <dbReference type="EMBL" id="KUO97105.1"/>
    </source>
</evidence>
<organism evidence="1 2">
    <name type="scientific">Ferroacidibacillus organovorans</name>
    <dbReference type="NCBI Taxonomy" id="1765683"/>
    <lineage>
        <taxon>Bacteria</taxon>
        <taxon>Bacillati</taxon>
        <taxon>Bacillota</taxon>
        <taxon>Bacilli</taxon>
        <taxon>Bacillales</taxon>
        <taxon>Alicyclobacillaceae</taxon>
        <taxon>Ferroacidibacillus</taxon>
    </lineage>
</organism>
<proteinExistence type="predicted"/>
<dbReference type="EMBL" id="LPVJ01000006">
    <property type="protein sequence ID" value="KUO97105.1"/>
    <property type="molecule type" value="Genomic_DNA"/>
</dbReference>
<sequence length="303" mass="35410">MANSVIKNHSDDIRAEIYRVTSELLEHLYQYYRPFPEFDSVRFPATALTTATEGYFLPVSLLKKMVVIPVWIFTIDDVIDRKLLSDEELDECLERYEWIITRDQDASDVYGCVLKDLYDQLKERPLFFALRGVWEEAYFRMIRGMLLEARPNDRLPSYDEYLEHGAFSIGVPLYVVSTWILASHEETMPNLDVLKEMMMLSAKSIRLANDMRTYEKEKKEGNLNALVIMEKKYESEGNTPDVAKGLALAFLREELERYRAQFLELVDDSVLPMRMLSNVTLFSLSFYDEHDFHTVDAGEIHHV</sequence>
<dbReference type="AlphaFoldDB" id="A0A101XTA6"/>
<dbReference type="Pfam" id="PF19086">
    <property type="entry name" value="Terpene_syn_C_2"/>
    <property type="match status" value="1"/>
</dbReference>
<protein>
    <recommendedName>
        <fullName evidence="3">Terpene synthase</fullName>
    </recommendedName>
</protein>
<dbReference type="OrthoDB" id="2989531at2"/>